<dbReference type="InterPro" id="IPR043472">
    <property type="entry name" value="Macro_dom-like"/>
</dbReference>
<dbReference type="Pfam" id="PF01661">
    <property type="entry name" value="Macro"/>
    <property type="match status" value="1"/>
</dbReference>
<evidence type="ECO:0000256" key="1">
    <source>
        <dbReference type="ARBA" id="ARBA00035885"/>
    </source>
</evidence>
<dbReference type="KEGG" id="aram:KAR29_11375"/>
<dbReference type="SMART" id="SM00506">
    <property type="entry name" value="A1pp"/>
    <property type="match status" value="1"/>
</dbReference>
<dbReference type="RefSeq" id="WP_274373106.1">
    <property type="nucleotide sequence ID" value="NZ_CP072943.1"/>
</dbReference>
<proteinExistence type="predicted"/>
<dbReference type="InterPro" id="IPR002589">
    <property type="entry name" value="Macro_dom"/>
</dbReference>
<accession>A0A9Q7AEN5</accession>
<evidence type="ECO:0000313" key="4">
    <source>
        <dbReference type="Proteomes" id="UP000671879"/>
    </source>
</evidence>
<dbReference type="PANTHER" id="PTHR12521:SF0">
    <property type="entry name" value="ADP-RIBOSE GLYCOHYDROLASE OARD1"/>
    <property type="match status" value="1"/>
</dbReference>
<dbReference type="PANTHER" id="PTHR12521">
    <property type="entry name" value="PROTEIN C6ORF130"/>
    <property type="match status" value="1"/>
</dbReference>
<reference evidence="4" key="1">
    <citation type="submission" date="2021-04" db="EMBL/GenBank/DDBJ databases">
        <title>A novel Synergistetes isolate from a pyrite-forming mixed culture.</title>
        <authorList>
            <person name="Bunk B."/>
            <person name="Sproer C."/>
            <person name="Spring S."/>
            <person name="Pester M."/>
        </authorList>
    </citation>
    <scope>NUCLEOTIDE SEQUENCE [LARGE SCALE GENOMIC DNA]</scope>
    <source>
        <strain evidence="4">J.5.4.2-T.3.5.2</strain>
    </source>
</reference>
<dbReference type="PROSITE" id="PS51154">
    <property type="entry name" value="MACRO"/>
    <property type="match status" value="1"/>
</dbReference>
<evidence type="ECO:0000313" key="3">
    <source>
        <dbReference type="EMBL" id="QTX31909.1"/>
    </source>
</evidence>
<dbReference type="CDD" id="cd02901">
    <property type="entry name" value="Macro_Poa1p-like"/>
    <property type="match status" value="1"/>
</dbReference>
<dbReference type="InterPro" id="IPR050892">
    <property type="entry name" value="ADP-ribose_metab_enzymes"/>
</dbReference>
<feature type="domain" description="Macro" evidence="2">
    <location>
        <begin position="1"/>
        <end position="156"/>
    </location>
</feature>
<dbReference type="SUPFAM" id="SSF52949">
    <property type="entry name" value="Macro domain-like"/>
    <property type="match status" value="1"/>
</dbReference>
<keyword evidence="4" id="KW-1185">Reference proteome</keyword>
<organism evidence="3 4">
    <name type="scientific">Aminithiophilus ramosus</name>
    <dbReference type="NCBI Taxonomy" id="3029084"/>
    <lineage>
        <taxon>Bacteria</taxon>
        <taxon>Thermotogati</taxon>
        <taxon>Synergistota</taxon>
        <taxon>Synergistia</taxon>
        <taxon>Synergistales</taxon>
        <taxon>Aminithiophilaceae</taxon>
        <taxon>Aminithiophilus</taxon>
    </lineage>
</organism>
<sequence length="354" mass="39755">MIEYKRGDILKEDVEALVNTVNCEGVMGRGIALQFKKAFPDNFEAYVEACKKRKLCPGRVFVFQTGRLCNPRFIINFPTKRHWRNKSRLDDIEAGLADLVRTIEDRGIRSVAIPPLGCGLGGLDWSEVRPRIEAAVRSLLSGVDIRLYEPEGAPEAEAMVHSCEKPAMTAGRAALVGLMRRYLEGFLDPVITLLEVHKLLYFMQEAGEPLRLTYCKASYGPYAKNLRHVLNVIEGHFVSGYADGGDGPTKQLRLMPGAEEEAAALLEKHPQTRARFEKVADLVEGFESPFGLELLSTVHWVLKERPGNAAHSDVLIRRIYDWSDRKRQFSPRQIGLAAETLCRKGWTESACSRQ</sequence>
<name>A0A9Q7AEN5_9BACT</name>
<dbReference type="GO" id="GO:0140291">
    <property type="term" value="P:peptidyl-glutamate ADP-deribosylation"/>
    <property type="evidence" value="ECO:0007669"/>
    <property type="project" value="TreeGrafter"/>
</dbReference>
<protein>
    <submittedName>
        <fullName evidence="3">Macro domain-containing protein</fullName>
    </submittedName>
</protein>
<dbReference type="Gene3D" id="3.40.220.10">
    <property type="entry name" value="Leucine Aminopeptidase, subunit E, domain 1"/>
    <property type="match status" value="1"/>
</dbReference>
<dbReference type="Proteomes" id="UP000671879">
    <property type="component" value="Chromosome"/>
</dbReference>
<evidence type="ECO:0000259" key="2">
    <source>
        <dbReference type="PROSITE" id="PS51154"/>
    </source>
</evidence>
<dbReference type="AlphaFoldDB" id="A0A9Q7AEN5"/>
<dbReference type="EMBL" id="CP072943">
    <property type="protein sequence ID" value="QTX31909.1"/>
    <property type="molecule type" value="Genomic_DNA"/>
</dbReference>
<gene>
    <name evidence="3" type="ORF">KAR29_11375</name>
</gene>
<comment type="catalytic activity">
    <reaction evidence="1">
        <text>an N-(ADP-alpha-D-ribosyl)-thymidine in DNA + H2O = a thymidine in DNA + ADP-D-ribose</text>
        <dbReference type="Rhea" id="RHEA:71655"/>
        <dbReference type="Rhea" id="RHEA-COMP:13556"/>
        <dbReference type="Rhea" id="RHEA-COMP:18051"/>
        <dbReference type="ChEBI" id="CHEBI:15377"/>
        <dbReference type="ChEBI" id="CHEBI:57967"/>
        <dbReference type="ChEBI" id="CHEBI:137386"/>
        <dbReference type="ChEBI" id="CHEBI:191199"/>
    </reaction>
    <physiologicalReaction direction="left-to-right" evidence="1">
        <dbReference type="Rhea" id="RHEA:71656"/>
    </physiologicalReaction>
</comment>